<dbReference type="Gene3D" id="1.10.510.10">
    <property type="entry name" value="Transferase(Phosphotransferase) domain 1"/>
    <property type="match status" value="1"/>
</dbReference>
<protein>
    <recommendedName>
        <fullName evidence="2">Protein kinase domain-containing protein</fullName>
    </recommendedName>
</protein>
<dbReference type="EMBL" id="PYSW02000053">
    <property type="protein sequence ID" value="KAG2373523.1"/>
    <property type="molecule type" value="Genomic_DNA"/>
</dbReference>
<keyword evidence="4" id="KW-1185">Reference proteome</keyword>
<sequence>MVRIFDFQHVQSNSKLESIVYNLMKQRNSGENELKKLVHSTQPISITIQEKLLSLEDVLEMVSISEWVRMYSKMFFMNLVKQCFDILFQLDKLNIQHTDISLGNLMIRFDHDRWKRANNNQEKLACFTLVVIDFNSSLLLRERDSISTSNNMFREVLPNQSVDYVYKYPYSDPCFEMKEVDIYSMAVVIVNYLHHITYRKSLKSKMKEPFESCEQYRTEMIDFLNEYYKRNKLFDPDCGKLFAVLKYMLGTTEERQSLDKIKTMLSNMESLGFSNNTSINVEQTRQPLRNISNQKSTRQDSDRELDDKILKNLAVPPQIGNKENHCEQ</sequence>
<name>A0AA88GDV6_NAELO</name>
<evidence type="ECO:0000313" key="4">
    <source>
        <dbReference type="Proteomes" id="UP000816034"/>
    </source>
</evidence>
<dbReference type="GO" id="GO:0005524">
    <property type="term" value="F:ATP binding"/>
    <property type="evidence" value="ECO:0007669"/>
    <property type="project" value="InterPro"/>
</dbReference>
<dbReference type="InterPro" id="IPR011009">
    <property type="entry name" value="Kinase-like_dom_sf"/>
</dbReference>
<feature type="compositionally biased region" description="Polar residues" evidence="1">
    <location>
        <begin position="284"/>
        <end position="296"/>
    </location>
</feature>
<gene>
    <name evidence="3" type="ORF">C9374_011986</name>
</gene>
<dbReference type="SUPFAM" id="SSF56112">
    <property type="entry name" value="Protein kinase-like (PK-like)"/>
    <property type="match status" value="1"/>
</dbReference>
<proteinExistence type="predicted"/>
<evidence type="ECO:0000259" key="2">
    <source>
        <dbReference type="PROSITE" id="PS50011"/>
    </source>
</evidence>
<dbReference type="PROSITE" id="PS50011">
    <property type="entry name" value="PROTEIN_KINASE_DOM"/>
    <property type="match status" value="1"/>
</dbReference>
<evidence type="ECO:0000256" key="1">
    <source>
        <dbReference type="SAM" id="MobiDB-lite"/>
    </source>
</evidence>
<feature type="region of interest" description="Disordered" evidence="1">
    <location>
        <begin position="284"/>
        <end position="305"/>
    </location>
</feature>
<dbReference type="GeneID" id="68104440"/>
<comment type="caution">
    <text evidence="3">The sequence shown here is derived from an EMBL/GenBank/DDBJ whole genome shotgun (WGS) entry which is preliminary data.</text>
</comment>
<dbReference type="RefSeq" id="XP_044542697.1">
    <property type="nucleotide sequence ID" value="XM_044687701.1"/>
</dbReference>
<dbReference type="Proteomes" id="UP000816034">
    <property type="component" value="Unassembled WGS sequence"/>
</dbReference>
<accession>A0AA88GDV6</accession>
<organism evidence="3 4">
    <name type="scientific">Naegleria lovaniensis</name>
    <name type="common">Amoeba</name>
    <dbReference type="NCBI Taxonomy" id="51637"/>
    <lineage>
        <taxon>Eukaryota</taxon>
        <taxon>Discoba</taxon>
        <taxon>Heterolobosea</taxon>
        <taxon>Tetramitia</taxon>
        <taxon>Eutetramitia</taxon>
        <taxon>Vahlkampfiidae</taxon>
        <taxon>Naegleria</taxon>
    </lineage>
</organism>
<dbReference type="InterPro" id="IPR000719">
    <property type="entry name" value="Prot_kinase_dom"/>
</dbReference>
<feature type="domain" description="Protein kinase" evidence="2">
    <location>
        <begin position="1"/>
        <end position="271"/>
    </location>
</feature>
<evidence type="ECO:0000313" key="3">
    <source>
        <dbReference type="EMBL" id="KAG2373523.1"/>
    </source>
</evidence>
<dbReference type="AlphaFoldDB" id="A0AA88GDV6"/>
<reference evidence="3 4" key="1">
    <citation type="journal article" date="2018" name="BMC Genomics">
        <title>The genome of Naegleria lovaniensis, the basis for a comparative approach to unravel pathogenicity factors of the human pathogenic amoeba N. fowleri.</title>
        <authorList>
            <person name="Liechti N."/>
            <person name="Schurch N."/>
            <person name="Bruggmann R."/>
            <person name="Wittwer M."/>
        </authorList>
    </citation>
    <scope>NUCLEOTIDE SEQUENCE [LARGE SCALE GENOMIC DNA]</scope>
    <source>
        <strain evidence="3 4">ATCC 30569</strain>
    </source>
</reference>
<dbReference type="GO" id="GO:0004672">
    <property type="term" value="F:protein kinase activity"/>
    <property type="evidence" value="ECO:0007669"/>
    <property type="project" value="InterPro"/>
</dbReference>